<gene>
    <name evidence="1" type="ORF">SAMN04488018_11081</name>
</gene>
<evidence type="ECO:0000313" key="1">
    <source>
        <dbReference type="EMBL" id="SEJ05351.1"/>
    </source>
</evidence>
<proteinExistence type="predicted"/>
<evidence type="ECO:0008006" key="3">
    <source>
        <dbReference type="Google" id="ProtNLM"/>
    </source>
</evidence>
<dbReference type="PROSITE" id="PS51257">
    <property type="entry name" value="PROKAR_LIPOPROTEIN"/>
    <property type="match status" value="1"/>
</dbReference>
<dbReference type="EMBL" id="FNYS01000010">
    <property type="protein sequence ID" value="SEJ05351.1"/>
    <property type="molecule type" value="Genomic_DNA"/>
</dbReference>
<organism evidence="1 2">
    <name type="scientific">Myroides marinus</name>
    <dbReference type="NCBI Taxonomy" id="703342"/>
    <lineage>
        <taxon>Bacteria</taxon>
        <taxon>Pseudomonadati</taxon>
        <taxon>Bacteroidota</taxon>
        <taxon>Flavobacteriia</taxon>
        <taxon>Flavobacteriales</taxon>
        <taxon>Flavobacteriaceae</taxon>
        <taxon>Myroides</taxon>
    </lineage>
</organism>
<dbReference type="Proteomes" id="UP000183077">
    <property type="component" value="Unassembled WGS sequence"/>
</dbReference>
<reference evidence="1 2" key="1">
    <citation type="submission" date="2016-10" db="EMBL/GenBank/DDBJ databases">
        <authorList>
            <person name="de Groot N.N."/>
        </authorList>
    </citation>
    <scope>NUCLEOTIDE SEQUENCE [LARGE SCALE GENOMIC DNA]</scope>
    <source>
        <strain evidence="1 2">DSM 23048</strain>
    </source>
</reference>
<sequence>MCIEKIKQMKKIYLLFLGVVLSLQSCVTKEEIYVKENGAVDYAFKMDFRELLQSVPDKKAIFKGDADKIEMLSGQEFTIEQLIEFAMLKEKNGEQKKDSIIKANKELFDSTKNIRFMVNMKDSLADFNFKVNAKDIADLNQSLLNINKLTEKTRDFEKGKKSNTPMLLKDSEYSLTSKSFERKLIAEEVKDDKKASEMGGMEGMFTYILKTTFDKPIKSVSYQDAVISKDGKSFEKKFSMAEIIENPKVLEYKVEFK</sequence>
<protein>
    <recommendedName>
        <fullName evidence="3">Lipoprotein</fullName>
    </recommendedName>
</protein>
<accession>A0A1H6VL52</accession>
<evidence type="ECO:0000313" key="2">
    <source>
        <dbReference type="Proteomes" id="UP000183077"/>
    </source>
</evidence>
<name>A0A1H6VL52_9FLAO</name>
<dbReference type="AlphaFoldDB" id="A0A1H6VL52"/>